<feature type="compositionally biased region" description="Polar residues" evidence="11">
    <location>
        <begin position="1284"/>
        <end position="1310"/>
    </location>
</feature>
<feature type="region of interest" description="Disordered" evidence="11">
    <location>
        <begin position="1284"/>
        <end position="1352"/>
    </location>
</feature>
<dbReference type="GO" id="GO:0008289">
    <property type="term" value="F:lipid binding"/>
    <property type="evidence" value="ECO:0007669"/>
    <property type="project" value="UniProtKB-KW"/>
</dbReference>
<keyword evidence="16" id="KW-1185">Reference proteome</keyword>
<keyword evidence="8" id="KW-0445">Lipid transport</keyword>
<evidence type="ECO:0000313" key="15">
    <source>
        <dbReference type="EMBL" id="KAG7195735.1"/>
    </source>
</evidence>
<feature type="domain" description="SMP-LTD" evidence="14">
    <location>
        <begin position="211"/>
        <end position="418"/>
    </location>
</feature>
<keyword evidence="10 12" id="KW-0472">Membrane</keyword>
<keyword evidence="5" id="KW-0677">Repeat</keyword>
<keyword evidence="3" id="KW-0597">Phosphoprotein</keyword>
<dbReference type="Pfam" id="PF25669">
    <property type="entry name" value="SMP_MUG190-like"/>
    <property type="match status" value="1"/>
</dbReference>
<dbReference type="InterPro" id="IPR037765">
    <property type="entry name" value="C2B_Tricalbin"/>
</dbReference>
<evidence type="ECO:0000259" key="14">
    <source>
        <dbReference type="PROSITE" id="PS51847"/>
    </source>
</evidence>
<dbReference type="GeneID" id="66115492"/>
<feature type="region of interest" description="Disordered" evidence="11">
    <location>
        <begin position="1"/>
        <end position="97"/>
    </location>
</feature>
<dbReference type="SUPFAM" id="SSF49562">
    <property type="entry name" value="C2 domain (Calcium/lipid-binding domain, CaLB)"/>
    <property type="match status" value="5"/>
</dbReference>
<dbReference type="CDD" id="cd04040">
    <property type="entry name" value="C2D_Tricalbin-like"/>
    <property type="match status" value="1"/>
</dbReference>
<feature type="compositionally biased region" description="Basic and acidic residues" evidence="11">
    <location>
        <begin position="1384"/>
        <end position="1401"/>
    </location>
</feature>
<dbReference type="PIRSF" id="PIRSF037232">
    <property type="entry name" value="Tricalbin"/>
    <property type="match status" value="1"/>
</dbReference>
<keyword evidence="4 12" id="KW-0812">Transmembrane</keyword>
<comment type="subcellular location">
    <subcellularLocation>
        <location evidence="1">Endoplasmic reticulum membrane</location>
    </subcellularLocation>
</comment>
<dbReference type="Pfam" id="PF00168">
    <property type="entry name" value="C2"/>
    <property type="match status" value="5"/>
</dbReference>
<keyword evidence="2" id="KW-0813">Transport</keyword>
<dbReference type="CDD" id="cd21678">
    <property type="entry name" value="SMP_TCB"/>
    <property type="match status" value="1"/>
</dbReference>
<dbReference type="InterPro" id="IPR035892">
    <property type="entry name" value="C2_domain_sf"/>
</dbReference>
<feature type="compositionally biased region" description="Low complexity" evidence="11">
    <location>
        <begin position="1335"/>
        <end position="1349"/>
    </location>
</feature>
<evidence type="ECO:0000259" key="13">
    <source>
        <dbReference type="PROSITE" id="PS50004"/>
    </source>
</evidence>
<dbReference type="CDD" id="cd04045">
    <property type="entry name" value="C2C_Tricalbin-like"/>
    <property type="match status" value="1"/>
</dbReference>
<evidence type="ECO:0000256" key="10">
    <source>
        <dbReference type="ARBA" id="ARBA00023136"/>
    </source>
</evidence>
<dbReference type="OrthoDB" id="1029639at2759"/>
<feature type="region of interest" description="Disordered" evidence="11">
    <location>
        <begin position="1384"/>
        <end position="1407"/>
    </location>
</feature>
<organism evidence="15 16">
    <name type="scientific">Scheffersomyces spartinae</name>
    <dbReference type="NCBI Taxonomy" id="45513"/>
    <lineage>
        <taxon>Eukaryota</taxon>
        <taxon>Fungi</taxon>
        <taxon>Dikarya</taxon>
        <taxon>Ascomycota</taxon>
        <taxon>Saccharomycotina</taxon>
        <taxon>Pichiomycetes</taxon>
        <taxon>Debaryomycetaceae</taxon>
        <taxon>Scheffersomyces</taxon>
    </lineage>
</organism>
<dbReference type="InterPro" id="IPR031468">
    <property type="entry name" value="SMP_LBD"/>
</dbReference>
<dbReference type="SMART" id="SM00239">
    <property type="entry name" value="C2"/>
    <property type="match status" value="5"/>
</dbReference>
<dbReference type="PANTHER" id="PTHR46980">
    <property type="entry name" value="TRICALBIN-1-RELATED"/>
    <property type="match status" value="1"/>
</dbReference>
<evidence type="ECO:0000256" key="4">
    <source>
        <dbReference type="ARBA" id="ARBA00022692"/>
    </source>
</evidence>
<dbReference type="EMBL" id="JAHMUF010000002">
    <property type="protein sequence ID" value="KAG7195735.1"/>
    <property type="molecule type" value="Genomic_DNA"/>
</dbReference>
<dbReference type="PANTHER" id="PTHR46980:SF1">
    <property type="entry name" value="TRICALBIN-3"/>
    <property type="match status" value="1"/>
</dbReference>
<dbReference type="Proteomes" id="UP000790833">
    <property type="component" value="Unassembled WGS sequence"/>
</dbReference>
<dbReference type="GO" id="GO:0005789">
    <property type="term" value="C:endoplasmic reticulum membrane"/>
    <property type="evidence" value="ECO:0007669"/>
    <property type="project" value="UniProtKB-SubCell"/>
</dbReference>
<feature type="compositionally biased region" description="Low complexity" evidence="11">
    <location>
        <begin position="45"/>
        <end position="56"/>
    </location>
</feature>
<dbReference type="GO" id="GO:0061817">
    <property type="term" value="P:endoplasmic reticulum-plasma membrane tethering"/>
    <property type="evidence" value="ECO:0007669"/>
    <property type="project" value="InterPro"/>
</dbReference>
<reference evidence="15" key="1">
    <citation type="submission" date="2021-03" db="EMBL/GenBank/DDBJ databases">
        <authorList>
            <person name="Palmer J.M."/>
        </authorList>
    </citation>
    <scope>NUCLEOTIDE SEQUENCE</scope>
    <source>
        <strain evidence="15">ARV_011</strain>
    </source>
</reference>
<feature type="domain" description="C2" evidence="13">
    <location>
        <begin position="559"/>
        <end position="680"/>
    </location>
</feature>
<feature type="compositionally biased region" description="Basic and acidic residues" evidence="11">
    <location>
        <begin position="72"/>
        <end position="84"/>
    </location>
</feature>
<feature type="transmembrane region" description="Helical" evidence="12">
    <location>
        <begin position="158"/>
        <end position="184"/>
    </location>
</feature>
<proteinExistence type="predicted"/>
<gene>
    <name evidence="15" type="ORF">KQ657_002118</name>
</gene>
<evidence type="ECO:0008006" key="17">
    <source>
        <dbReference type="Google" id="ProtNLM"/>
    </source>
</evidence>
<feature type="domain" description="C2" evidence="13">
    <location>
        <begin position="1035"/>
        <end position="1152"/>
    </location>
</feature>
<dbReference type="InterPro" id="IPR052455">
    <property type="entry name" value="Tricalbin_domain"/>
</dbReference>
<keyword evidence="9" id="KW-0446">Lipid-binding</keyword>
<dbReference type="GO" id="GO:0006869">
    <property type="term" value="P:lipid transport"/>
    <property type="evidence" value="ECO:0007669"/>
    <property type="project" value="UniProtKB-KW"/>
</dbReference>
<evidence type="ECO:0000256" key="6">
    <source>
        <dbReference type="ARBA" id="ARBA00022824"/>
    </source>
</evidence>
<dbReference type="InterPro" id="IPR000008">
    <property type="entry name" value="C2_dom"/>
</dbReference>
<dbReference type="CDD" id="cd00030">
    <property type="entry name" value="C2"/>
    <property type="match status" value="1"/>
</dbReference>
<evidence type="ECO:0000256" key="8">
    <source>
        <dbReference type="ARBA" id="ARBA00023055"/>
    </source>
</evidence>
<dbReference type="PROSITE" id="PS51847">
    <property type="entry name" value="SMP"/>
    <property type="match status" value="1"/>
</dbReference>
<dbReference type="InterPro" id="IPR037756">
    <property type="entry name" value="C2D_Tricalbin"/>
</dbReference>
<comment type="caution">
    <text evidence="15">The sequence shown here is derived from an EMBL/GenBank/DDBJ whole genome shotgun (WGS) entry which is preliminary data.</text>
</comment>
<evidence type="ECO:0000256" key="12">
    <source>
        <dbReference type="SAM" id="Phobius"/>
    </source>
</evidence>
<evidence type="ECO:0000256" key="7">
    <source>
        <dbReference type="ARBA" id="ARBA00022989"/>
    </source>
</evidence>
<evidence type="ECO:0000256" key="2">
    <source>
        <dbReference type="ARBA" id="ARBA00022448"/>
    </source>
</evidence>
<dbReference type="InterPro" id="IPR017147">
    <property type="entry name" value="Tricalbin"/>
</dbReference>
<sequence>MASTGQPNTFQPNEAQVNEHNKKQADDVKPPVETEQGEEPVQKSNGNVKGNGNVNGHAKNEEPPEILEVPEGLDREPTTDDKSSKGSSTAKGGKRKKISLRDNATFSWRDVGGWDASATDNEVKSEVTKLLKQIEYYVVDHFYGDLYWNTSLMFGTCFFAWLVARLGGGFLSLGLVLLVTNSVYRVEFRRFNRNVRDDMQRVAASNRLETSLESMEWMNSFLAKFWVIYMPALSEQVIYIANEVLKDQAPGFGIEKLSLDEFTLGTKAPRVDSVQSFTKKGQDHIEMIWKFSFAPNDTDDMTKNEIKRKIDPKVALGVTVGKAFISKSMPILVEDMSLKGRMRVTLKLTDTFPHVKLVSIQFLEAPQIDYKLKPVGGDTLGIDVMSFIPGLSSLVKSIIHANLGPMLYAPNSLDIDVEDMVAQQSNDSNGILAVTIKRMTNLKVSSEDASKKLTINPYLELNLLNNTNEDATQRTFIKKDTDNPVFLETKFLLVNQLENNFLKLSAYNLLPDKKDDEIIGATDFGLETLLQNPTHTGLTKSLIEGGKTVGKVEMDVRYYPAVPPLILDDGTKEIVTDSEIGIMKITLHEARKLDTSRSSYGLLNPYALIVVNGVVVKQCRMLRKTNEPSWDQTIEAFVTRQSETFVEIVIKDAAEDIRVGELNSNLQDLIFETSRGQKWFKCPKESEHGENPEIRVTATWKSLPMMNDGVIDTPFQLPIGGLRLHLRDATDLINLESVGEVDPYVRVLIDGKLVGKTAILDNTVNPIFNSVLFLPVSNENQHVLLEIMDQEVETKDRSLGTAAVHVNDFLKRNKEGFLLGYDGSDKVLEQEISYQGKSKGVLKYSVSFIPTIPVMSQSELDILKDKAVLERTRKMKELREKEDNEELMRKFPDTYELVEVDDAKIVSTSDKVHMPLEKALQYNAGAMVVHILGGHLSRPGLLIHTIFDDHTQPAGLSPRNLTKDVSSPSFAKAFIRDLQYSKLIFRLSDKMDVTHTKQVVAEREFKTINLLKESYDKPITVKMDKGNSIQIRLEFAPTPAKLAPLDTVLDVGIVKLEVISAENLKAVDSNGKSDPLATIKVDGVEVLRTDKKRKNLNPTWNESAVFPLLSRSRDIVLLEVCDWDLTHDEELLGSANLDLTSLPPNQPTEFKVNLNTQGTVNLRATFQPQYIRPLLNNKSGLPLDLKGVAGKPLELAGAVGGVGAAGVGAVGEVATGGLEVAGNAAKSGVEAVGSAVDKVGSAFKFGRSKKSKSNDDNDTSSESSGALESKAAVAAIAAPAIAADTTTSEKSSVHTGSPSKSTADVTTDSSYLPPPPKSRIGQLRSSGDYVRGHSRSSSSQTDASSIAPSINGSDPIPGRITIILAKGFDASSIFVKTHLKTSSREKEISKTRTAKKNKEDGSYSWSESCPFRSTSSGELLITVKEHHTLGKDHELGTATIQLTEIAGRIDDLQLPIGDGELLVNVRYGA</sequence>
<accession>A0A9P8AJS3</accession>
<feature type="compositionally biased region" description="Polar residues" evidence="11">
    <location>
        <begin position="1"/>
        <end position="16"/>
    </location>
</feature>
<feature type="region of interest" description="Disordered" evidence="11">
    <location>
        <begin position="1246"/>
        <end position="1266"/>
    </location>
</feature>
<feature type="domain" description="C2" evidence="13">
    <location>
        <begin position="409"/>
        <end position="539"/>
    </location>
</feature>
<evidence type="ECO:0000256" key="11">
    <source>
        <dbReference type="SAM" id="MobiDB-lite"/>
    </source>
</evidence>
<dbReference type="Pfam" id="PF24920">
    <property type="entry name" value="C2_TCB1"/>
    <property type="match status" value="1"/>
</dbReference>
<evidence type="ECO:0000256" key="3">
    <source>
        <dbReference type="ARBA" id="ARBA00022553"/>
    </source>
</evidence>
<evidence type="ECO:0000256" key="5">
    <source>
        <dbReference type="ARBA" id="ARBA00022737"/>
    </source>
</evidence>
<dbReference type="Gene3D" id="2.60.40.150">
    <property type="entry name" value="C2 domain"/>
    <property type="match status" value="5"/>
</dbReference>
<dbReference type="RefSeq" id="XP_043051280.1">
    <property type="nucleotide sequence ID" value="XM_043192892.1"/>
</dbReference>
<name>A0A9P8AJS3_9ASCO</name>
<dbReference type="CDD" id="cd04052">
    <property type="entry name" value="C2B_Tricalbin-like"/>
    <property type="match status" value="1"/>
</dbReference>
<protein>
    <recommendedName>
        <fullName evidence="17">Tricalbin</fullName>
    </recommendedName>
</protein>
<dbReference type="GO" id="GO:0071944">
    <property type="term" value="C:cell periphery"/>
    <property type="evidence" value="ECO:0007669"/>
    <property type="project" value="UniProtKB-ARBA"/>
</dbReference>
<evidence type="ECO:0000256" key="1">
    <source>
        <dbReference type="ARBA" id="ARBA00004586"/>
    </source>
</evidence>
<dbReference type="InterPro" id="IPR037762">
    <property type="entry name" value="C2C_Tricalbin"/>
</dbReference>
<keyword evidence="6" id="KW-0256">Endoplasmic reticulum</keyword>
<feature type="compositionally biased region" description="Basic and acidic residues" evidence="11">
    <location>
        <begin position="17"/>
        <end position="32"/>
    </location>
</feature>
<evidence type="ECO:0000256" key="9">
    <source>
        <dbReference type="ARBA" id="ARBA00023121"/>
    </source>
</evidence>
<evidence type="ECO:0000313" key="16">
    <source>
        <dbReference type="Proteomes" id="UP000790833"/>
    </source>
</evidence>
<dbReference type="PROSITE" id="PS50004">
    <property type="entry name" value="C2"/>
    <property type="match status" value="4"/>
</dbReference>
<feature type="domain" description="C2" evidence="13">
    <location>
        <begin position="700"/>
        <end position="819"/>
    </location>
</feature>
<dbReference type="InterPro" id="IPR056910">
    <property type="entry name" value="TCB1-3_C2"/>
</dbReference>
<keyword evidence="7 12" id="KW-1133">Transmembrane helix</keyword>